<evidence type="ECO:0000313" key="5">
    <source>
        <dbReference type="Proteomes" id="UP000038040"/>
    </source>
</evidence>
<keyword evidence="3" id="KW-0687">Ribonucleoprotein</keyword>
<keyword evidence="2" id="KW-0689">Ribosomal protein</keyword>
<evidence type="ECO:0000256" key="2">
    <source>
        <dbReference type="ARBA" id="ARBA00022980"/>
    </source>
</evidence>
<evidence type="ECO:0000256" key="1">
    <source>
        <dbReference type="ARBA" id="ARBA00007596"/>
    </source>
</evidence>
<dbReference type="AlphaFoldDB" id="A0A0N4UFM8"/>
<evidence type="ECO:0000256" key="3">
    <source>
        <dbReference type="ARBA" id="ARBA00023274"/>
    </source>
</evidence>
<dbReference type="GO" id="GO:0005840">
    <property type="term" value="C:ribosome"/>
    <property type="evidence" value="ECO:0007669"/>
    <property type="project" value="UniProtKB-KW"/>
</dbReference>
<dbReference type="Proteomes" id="UP000038040">
    <property type="component" value="Unplaced"/>
</dbReference>
<dbReference type="STRING" id="318479.A0A0N4UFM8"/>
<dbReference type="Gene3D" id="2.20.28.120">
    <property type="entry name" value="Ribosomal protein L33"/>
    <property type="match status" value="1"/>
</dbReference>
<keyword evidence="6" id="KW-1185">Reference proteome</keyword>
<protein>
    <submittedName>
        <fullName evidence="7">30S ribosomal protein S16</fullName>
    </submittedName>
</protein>
<evidence type="ECO:0000313" key="6">
    <source>
        <dbReference type="Proteomes" id="UP000274756"/>
    </source>
</evidence>
<organism evidence="5 7">
    <name type="scientific">Dracunculus medinensis</name>
    <name type="common">Guinea worm</name>
    <dbReference type="NCBI Taxonomy" id="318479"/>
    <lineage>
        <taxon>Eukaryota</taxon>
        <taxon>Metazoa</taxon>
        <taxon>Ecdysozoa</taxon>
        <taxon>Nematoda</taxon>
        <taxon>Chromadorea</taxon>
        <taxon>Rhabditida</taxon>
        <taxon>Spirurina</taxon>
        <taxon>Dracunculoidea</taxon>
        <taxon>Dracunculidae</taxon>
        <taxon>Dracunculus</taxon>
    </lineage>
</organism>
<dbReference type="OrthoDB" id="275534at2759"/>
<comment type="similarity">
    <text evidence="1">Belongs to the bacterial ribosomal protein bL33 family.</text>
</comment>
<dbReference type="WBParaSite" id="DME_0000625101-mRNA-1">
    <property type="protein sequence ID" value="DME_0000625101-mRNA-1"/>
    <property type="gene ID" value="DME_0000625101"/>
</dbReference>
<proteinExistence type="inferred from homology"/>
<dbReference type="EMBL" id="UYYG01000014">
    <property type="protein sequence ID" value="VDN51175.1"/>
    <property type="molecule type" value="Genomic_DNA"/>
</dbReference>
<dbReference type="GO" id="GO:1990904">
    <property type="term" value="C:ribonucleoprotein complex"/>
    <property type="evidence" value="ECO:0007669"/>
    <property type="project" value="UniProtKB-KW"/>
</dbReference>
<reference evidence="4 6" key="2">
    <citation type="submission" date="2018-11" db="EMBL/GenBank/DDBJ databases">
        <authorList>
            <consortium name="Pathogen Informatics"/>
        </authorList>
    </citation>
    <scope>NUCLEOTIDE SEQUENCE [LARGE SCALE GENOMIC DNA]</scope>
</reference>
<accession>A0A0N4UFM8</accession>
<name>A0A0N4UFM8_DRAME</name>
<dbReference type="Proteomes" id="UP000274756">
    <property type="component" value="Unassembled WGS sequence"/>
</dbReference>
<sequence>MGAKSRYVIVRLASVISGTTRIWVRERAAEKSSGIFFDPAIGREVLFEEKEKVKGKVNLSAKIKKIYGIAS</sequence>
<dbReference type="InterPro" id="IPR038584">
    <property type="entry name" value="Ribosomal_bL33_sf"/>
</dbReference>
<gene>
    <name evidence="4" type="ORF">DME_LOCUS1148</name>
</gene>
<evidence type="ECO:0000313" key="7">
    <source>
        <dbReference type="WBParaSite" id="DME_0000625101-mRNA-1"/>
    </source>
</evidence>
<evidence type="ECO:0000313" key="4">
    <source>
        <dbReference type="EMBL" id="VDN51175.1"/>
    </source>
</evidence>
<reference evidence="7" key="1">
    <citation type="submission" date="2017-02" db="UniProtKB">
        <authorList>
            <consortium name="WormBaseParasite"/>
        </authorList>
    </citation>
    <scope>IDENTIFICATION</scope>
</reference>